<feature type="compositionally biased region" description="Polar residues" evidence="1">
    <location>
        <begin position="651"/>
        <end position="666"/>
    </location>
</feature>
<dbReference type="PROSITE" id="PS51968">
    <property type="entry name" value="GRH_CP2_DB"/>
    <property type="match status" value="1"/>
</dbReference>
<feature type="compositionally biased region" description="Low complexity" evidence="1">
    <location>
        <begin position="589"/>
        <end position="601"/>
    </location>
</feature>
<feature type="domain" description="Grh/CP2 DB" evidence="2">
    <location>
        <begin position="254"/>
        <end position="497"/>
    </location>
</feature>
<feature type="compositionally biased region" description="Low complexity" evidence="1">
    <location>
        <begin position="1"/>
        <end position="27"/>
    </location>
</feature>
<feature type="compositionally biased region" description="Basic residues" evidence="1">
    <location>
        <begin position="117"/>
        <end position="135"/>
    </location>
</feature>
<feature type="compositionally biased region" description="Low complexity" evidence="1">
    <location>
        <begin position="34"/>
        <end position="46"/>
    </location>
</feature>
<dbReference type="AlphaFoldDB" id="A0A168LTF8"/>
<evidence type="ECO:0000256" key="1">
    <source>
        <dbReference type="SAM" id="MobiDB-lite"/>
    </source>
</evidence>
<dbReference type="Proteomes" id="UP000078561">
    <property type="component" value="Unassembled WGS sequence"/>
</dbReference>
<dbReference type="Pfam" id="PF04516">
    <property type="entry name" value="CP2"/>
    <property type="match status" value="1"/>
</dbReference>
<feature type="compositionally biased region" description="Polar residues" evidence="1">
    <location>
        <begin position="154"/>
        <end position="164"/>
    </location>
</feature>
<feature type="region of interest" description="Disordered" evidence="1">
    <location>
        <begin position="517"/>
        <end position="666"/>
    </location>
</feature>
<protein>
    <recommendedName>
        <fullName evidence="2">Grh/CP2 DB domain-containing protein</fullName>
    </recommendedName>
</protein>
<feature type="region of interest" description="Disordered" evidence="1">
    <location>
        <begin position="1"/>
        <end position="195"/>
    </location>
</feature>
<feature type="compositionally biased region" description="Low complexity" evidence="1">
    <location>
        <begin position="619"/>
        <end position="642"/>
    </location>
</feature>
<keyword evidence="4" id="KW-1185">Reference proteome</keyword>
<sequence>MISYSPSCCISPPLQSSTTSPSLMPSQDHCQQETIPSTTSSPTITSVPQSRQHHLHHSQEQKQLSGFQETIRSASMSDGSSPPLPPPLMIPNTSSAYTDENSNSTNPSSSHPQQHSHYSHHPGHHHGQHYQHRHSSSSSTSSSWTLAYPPVTPPSSQQDVTLMEQSPLYDPYPSSSQQYPYPSHLRQSPITSVGTPTSTTFEAMTLTTPTTPLSTIGHHQHHHHHHHRGSTASMMSPHHQHQHQHQQQQQQPKKHLRFHVVLQALTAVTQKTEHTSLTYLNRGQSYGIQLADKLGHDGLIQSQFVITFHDPAHRKIALSYWKFWIGQQKDPQHARAVDLGIMNVRYPSFDRIAFDWHGRHGAKLFVRFHCLSTDFSRIKGVKGIPLRACMSSQISSVNDPLLLRHYAGTFLPNDKDQPDVDYLEQSFCKVKLFRDKGAERKNKDDAKQLAKQFEKMMHDGDPRQHPMWLMYNESVPQSVFNETPTSPTLESFDQAMMFAPGSNLTTATTPNLVQSRAKNTSKLPPTLPTLSYHQHSSQHYHQHHYHPYAKRPASSLSPSSNNQPSPTTITTTIPTQLYTGGNSYDSLLPSTNATSPTITSASPPPLPSFTSNNDVSSIQQQQHQQQVYQYPQQAYHYHQQNQHHQDRFSPIPSTDSSILTGWRRSS</sequence>
<dbReference type="PANTHER" id="PTHR11037">
    <property type="entry name" value="TRANSCRIPTION FACTOR CP2"/>
    <property type="match status" value="1"/>
</dbReference>
<feature type="compositionally biased region" description="Basic residues" evidence="1">
    <location>
        <begin position="536"/>
        <end position="549"/>
    </location>
</feature>
<dbReference type="GO" id="GO:0005634">
    <property type="term" value="C:nucleus"/>
    <property type="evidence" value="ECO:0007669"/>
    <property type="project" value="TreeGrafter"/>
</dbReference>
<dbReference type="GO" id="GO:0000978">
    <property type="term" value="F:RNA polymerase II cis-regulatory region sequence-specific DNA binding"/>
    <property type="evidence" value="ECO:0007669"/>
    <property type="project" value="TreeGrafter"/>
</dbReference>
<dbReference type="OrthoDB" id="7680836at2759"/>
<dbReference type="InterPro" id="IPR007604">
    <property type="entry name" value="CP2"/>
</dbReference>
<dbReference type="EMBL" id="LT551811">
    <property type="protein sequence ID" value="SAL97470.1"/>
    <property type="molecule type" value="Genomic_DNA"/>
</dbReference>
<accession>A0A168LTF8</accession>
<feature type="compositionally biased region" description="Polar residues" evidence="1">
    <location>
        <begin position="61"/>
        <end position="79"/>
    </location>
</feature>
<name>A0A168LTF8_ABSGL</name>
<feature type="compositionally biased region" description="Low complexity" evidence="1">
    <location>
        <begin position="554"/>
        <end position="577"/>
    </location>
</feature>
<dbReference type="InParanoid" id="A0A168LTF8"/>
<proteinExistence type="predicted"/>
<feature type="compositionally biased region" description="Low complexity" evidence="1">
    <location>
        <begin position="102"/>
        <end position="116"/>
    </location>
</feature>
<dbReference type="GO" id="GO:0001228">
    <property type="term" value="F:DNA-binding transcription activator activity, RNA polymerase II-specific"/>
    <property type="evidence" value="ECO:0007669"/>
    <property type="project" value="TreeGrafter"/>
</dbReference>
<dbReference type="STRING" id="4829.A0A168LTF8"/>
<gene>
    <name evidence="3" type="primary">ABSGL_02967.1 scaffold 4097</name>
</gene>
<organism evidence="3">
    <name type="scientific">Absidia glauca</name>
    <name type="common">Pin mould</name>
    <dbReference type="NCBI Taxonomy" id="4829"/>
    <lineage>
        <taxon>Eukaryota</taxon>
        <taxon>Fungi</taxon>
        <taxon>Fungi incertae sedis</taxon>
        <taxon>Mucoromycota</taxon>
        <taxon>Mucoromycotina</taxon>
        <taxon>Mucoromycetes</taxon>
        <taxon>Mucorales</taxon>
        <taxon>Cunninghamellaceae</taxon>
        <taxon>Absidia</taxon>
    </lineage>
</organism>
<evidence type="ECO:0000259" key="2">
    <source>
        <dbReference type="PROSITE" id="PS51968"/>
    </source>
</evidence>
<reference evidence="3" key="1">
    <citation type="submission" date="2016-04" db="EMBL/GenBank/DDBJ databases">
        <authorList>
            <person name="Evans L.H."/>
            <person name="Alamgir A."/>
            <person name="Owens N."/>
            <person name="Weber N.D."/>
            <person name="Virtaneva K."/>
            <person name="Barbian K."/>
            <person name="Babar A."/>
            <person name="Rosenke K."/>
        </authorList>
    </citation>
    <scope>NUCLEOTIDE SEQUENCE [LARGE SCALE GENOMIC DNA]</scope>
    <source>
        <strain evidence="3">CBS 101.48</strain>
    </source>
</reference>
<feature type="region of interest" description="Disordered" evidence="1">
    <location>
        <begin position="214"/>
        <end position="252"/>
    </location>
</feature>
<evidence type="ECO:0000313" key="4">
    <source>
        <dbReference type="Proteomes" id="UP000078561"/>
    </source>
</evidence>
<dbReference type="InterPro" id="IPR040167">
    <property type="entry name" value="TF_CP2-like"/>
</dbReference>
<feature type="compositionally biased region" description="Low complexity" evidence="1">
    <location>
        <begin position="165"/>
        <end position="183"/>
    </location>
</feature>
<dbReference type="PANTHER" id="PTHR11037:SF20">
    <property type="entry name" value="PROTEIN GRAINYHEAD"/>
    <property type="match status" value="1"/>
</dbReference>
<evidence type="ECO:0000313" key="3">
    <source>
        <dbReference type="EMBL" id="SAL97470.1"/>
    </source>
</evidence>
<feature type="compositionally biased region" description="Polar residues" evidence="1">
    <location>
        <begin position="91"/>
        <end position="101"/>
    </location>
</feature>
<feature type="compositionally biased region" description="Polar residues" evidence="1">
    <location>
        <begin position="609"/>
        <end position="618"/>
    </location>
</feature>
<feature type="compositionally biased region" description="Basic residues" evidence="1">
    <location>
        <begin position="218"/>
        <end position="229"/>
    </location>
</feature>
<feature type="compositionally biased region" description="Polar residues" evidence="1">
    <location>
        <begin position="185"/>
        <end position="195"/>
    </location>
</feature>